<keyword evidence="5" id="KW-1185">Reference proteome</keyword>
<feature type="compositionally biased region" description="Low complexity" evidence="2">
    <location>
        <begin position="560"/>
        <end position="569"/>
    </location>
</feature>
<feature type="region of interest" description="Disordered" evidence="2">
    <location>
        <begin position="541"/>
        <end position="572"/>
    </location>
</feature>
<dbReference type="Proteomes" id="UP000711996">
    <property type="component" value="Unassembled WGS sequence"/>
</dbReference>
<feature type="compositionally biased region" description="Polar residues" evidence="2">
    <location>
        <begin position="355"/>
        <end position="370"/>
    </location>
</feature>
<evidence type="ECO:0000256" key="1">
    <source>
        <dbReference type="SAM" id="Coils"/>
    </source>
</evidence>
<evidence type="ECO:0000313" key="4">
    <source>
        <dbReference type="EMBL" id="KAF4855357.1"/>
    </source>
</evidence>
<feature type="compositionally biased region" description="Low complexity" evidence="2">
    <location>
        <begin position="664"/>
        <end position="679"/>
    </location>
</feature>
<dbReference type="EMBL" id="QPMT01000031">
    <property type="protein sequence ID" value="KAF4855357.1"/>
    <property type="molecule type" value="Genomic_DNA"/>
</dbReference>
<keyword evidence="1" id="KW-0175">Coiled coil</keyword>
<evidence type="ECO:0000256" key="2">
    <source>
        <dbReference type="SAM" id="MobiDB-lite"/>
    </source>
</evidence>
<dbReference type="AlphaFoldDB" id="A0A9P5EN23"/>
<comment type="caution">
    <text evidence="4">The sequence shown here is derived from an EMBL/GenBank/DDBJ whole genome shotgun (WGS) entry which is preliminary data.</text>
</comment>
<feature type="region of interest" description="Disordered" evidence="2">
    <location>
        <begin position="116"/>
        <end position="209"/>
    </location>
</feature>
<protein>
    <recommendedName>
        <fullName evidence="3">Up-regulated during septation protein 1 domain-containing protein</fullName>
    </recommendedName>
</protein>
<proteinExistence type="predicted"/>
<feature type="region of interest" description="Disordered" evidence="2">
    <location>
        <begin position="290"/>
        <end position="378"/>
    </location>
</feature>
<name>A0A9P5EN23_COLSI</name>
<feature type="compositionally biased region" description="Low complexity" evidence="2">
    <location>
        <begin position="312"/>
        <end position="327"/>
    </location>
</feature>
<dbReference type="Pfam" id="PF15456">
    <property type="entry name" value="Uds1"/>
    <property type="match status" value="1"/>
</dbReference>
<feature type="compositionally biased region" description="Basic and acidic residues" evidence="2">
    <location>
        <begin position="42"/>
        <end position="68"/>
    </location>
</feature>
<feature type="compositionally biased region" description="Polar residues" evidence="2">
    <location>
        <begin position="160"/>
        <end position="181"/>
    </location>
</feature>
<accession>A0A9P5EN23</accession>
<feature type="region of interest" description="Disordered" evidence="2">
    <location>
        <begin position="229"/>
        <end position="264"/>
    </location>
</feature>
<sequence>MAHIASCMLDVDDSTSSSYIAKPPSPLPPNEPLAQPQTQTPTEHKPFVWRMHHPETRKYQLFPKDRPTRPPPKSLDPEQAFALAMGQPEKTEKPCSSSGSLRLRIKEHNLIRRRKVSIPELGPMTTVQEVPMDSPTIPGRPPLHERSISAPGHHVKQHRSTGSTSSVTAYDVESNGSTTPARSPDRHQRSASENQTPRQPISPKQLAPLVIPTHIGNVPRLARQISHNRMRSGSSGNDCGQLSSRADDSPRSQTRTPFTPLTASTALTTPLSACPSFQSATTPVSAPIMEHHRSSPKPWENITPRATTPSLPRETASPEAEAAPARPYLHGHRRGQSESGSIMDRGRPRKRSDVRNNNGPLLKRSASTRNKSAERKAFEELPTGWKASDAPKHMDQEELAALQRQAFGQASRFEILRKEDVELLSRELRQLDERTEYLRRTYNSLRAGRRNLHSRICQYLRSPRMAKFSTDSMLKQEEALAELDTSIDDWVNKLEQAENRRTRVRQKLLEHVAAAATLPTPATAAASESLQLAMGVRTTPQVGVGNISTPPRSPTKTAFSSHTSSSPSPQRVVAQVPSTIVEQPIIEESSAAAVAKHASTFSQRRADCESIRIYADSDVYALLADVENEITKMSAAAVQPEPAASGNLSDDEVKEIHRARSHEALSGSSASSAKSPVPSTHAPSPTPKDDPVDEEPILLTNAVFRG</sequence>
<evidence type="ECO:0000313" key="5">
    <source>
        <dbReference type="Proteomes" id="UP000711996"/>
    </source>
</evidence>
<feature type="compositionally biased region" description="Polar residues" evidence="2">
    <location>
        <begin position="541"/>
        <end position="559"/>
    </location>
</feature>
<gene>
    <name evidence="4" type="ORF">CGCSCA2_v009200</name>
</gene>
<feature type="region of interest" description="Disordered" evidence="2">
    <location>
        <begin position="1"/>
        <end position="77"/>
    </location>
</feature>
<feature type="region of interest" description="Disordered" evidence="2">
    <location>
        <begin position="655"/>
        <end position="706"/>
    </location>
</feature>
<dbReference type="InterPro" id="IPR029191">
    <property type="entry name" value="Uds1"/>
</dbReference>
<feature type="domain" description="Up-regulated during septation protein 1" evidence="3">
    <location>
        <begin position="401"/>
        <end position="517"/>
    </location>
</feature>
<feature type="coiled-coil region" evidence="1">
    <location>
        <begin position="480"/>
        <end position="514"/>
    </location>
</feature>
<organism evidence="4 5">
    <name type="scientific">Colletotrichum siamense</name>
    <name type="common">Anthracnose fungus</name>
    <dbReference type="NCBI Taxonomy" id="690259"/>
    <lineage>
        <taxon>Eukaryota</taxon>
        <taxon>Fungi</taxon>
        <taxon>Dikarya</taxon>
        <taxon>Ascomycota</taxon>
        <taxon>Pezizomycotina</taxon>
        <taxon>Sordariomycetes</taxon>
        <taxon>Hypocreomycetidae</taxon>
        <taxon>Glomerellales</taxon>
        <taxon>Glomerellaceae</taxon>
        <taxon>Colletotrichum</taxon>
        <taxon>Colletotrichum gloeosporioides species complex</taxon>
    </lineage>
</organism>
<evidence type="ECO:0000259" key="3">
    <source>
        <dbReference type="Pfam" id="PF15456"/>
    </source>
</evidence>
<dbReference type="OrthoDB" id="5429395at2759"/>
<reference evidence="4" key="1">
    <citation type="submission" date="2019-06" db="EMBL/GenBank/DDBJ databases">
        <authorList>
            <person name="Gan P."/>
            <person name="Shirasu K."/>
        </authorList>
    </citation>
    <scope>NUCLEOTIDE SEQUENCE [LARGE SCALE GENOMIC DNA]</scope>
    <source>
        <strain evidence="4">CAD2</strain>
    </source>
</reference>
<feature type="compositionally biased region" description="Polar residues" evidence="2">
    <location>
        <begin position="229"/>
        <end position="244"/>
    </location>
</feature>